<feature type="compositionally biased region" description="Polar residues" evidence="1">
    <location>
        <begin position="1"/>
        <end position="10"/>
    </location>
</feature>
<dbReference type="EMBL" id="CADEAL010004424">
    <property type="protein sequence ID" value="CAB1459264.1"/>
    <property type="molecule type" value="Genomic_DNA"/>
</dbReference>
<feature type="compositionally biased region" description="Pro residues" evidence="1">
    <location>
        <begin position="93"/>
        <end position="105"/>
    </location>
</feature>
<feature type="compositionally biased region" description="Basic and acidic residues" evidence="1">
    <location>
        <begin position="59"/>
        <end position="72"/>
    </location>
</feature>
<reference evidence="2" key="1">
    <citation type="submission" date="2020-03" db="EMBL/GenBank/DDBJ databases">
        <authorList>
            <person name="Weist P."/>
        </authorList>
    </citation>
    <scope>NUCLEOTIDE SEQUENCE</scope>
</reference>
<organism evidence="2 3">
    <name type="scientific">Pleuronectes platessa</name>
    <name type="common">European plaice</name>
    <dbReference type="NCBI Taxonomy" id="8262"/>
    <lineage>
        <taxon>Eukaryota</taxon>
        <taxon>Metazoa</taxon>
        <taxon>Chordata</taxon>
        <taxon>Craniata</taxon>
        <taxon>Vertebrata</taxon>
        <taxon>Euteleostomi</taxon>
        <taxon>Actinopterygii</taxon>
        <taxon>Neopterygii</taxon>
        <taxon>Teleostei</taxon>
        <taxon>Neoteleostei</taxon>
        <taxon>Acanthomorphata</taxon>
        <taxon>Carangaria</taxon>
        <taxon>Pleuronectiformes</taxon>
        <taxon>Pleuronectoidei</taxon>
        <taxon>Pleuronectidae</taxon>
        <taxon>Pleuronectes</taxon>
    </lineage>
</organism>
<evidence type="ECO:0000256" key="1">
    <source>
        <dbReference type="SAM" id="MobiDB-lite"/>
    </source>
</evidence>
<accession>A0A9N7W0G5</accession>
<keyword evidence="3" id="KW-1185">Reference proteome</keyword>
<comment type="caution">
    <text evidence="2">The sequence shown here is derived from an EMBL/GenBank/DDBJ whole genome shotgun (WGS) entry which is preliminary data.</text>
</comment>
<dbReference type="Proteomes" id="UP001153269">
    <property type="component" value="Unassembled WGS sequence"/>
</dbReference>
<protein>
    <submittedName>
        <fullName evidence="2">Uncharacterized protein</fullName>
    </submittedName>
</protein>
<evidence type="ECO:0000313" key="3">
    <source>
        <dbReference type="Proteomes" id="UP001153269"/>
    </source>
</evidence>
<feature type="region of interest" description="Disordered" evidence="1">
    <location>
        <begin position="1"/>
        <end position="35"/>
    </location>
</feature>
<dbReference type="AlphaFoldDB" id="A0A9N7W0G5"/>
<gene>
    <name evidence="2" type="ORF">PLEPLA_LOCUS47101</name>
</gene>
<feature type="region of interest" description="Disordered" evidence="1">
    <location>
        <begin position="48"/>
        <end position="131"/>
    </location>
</feature>
<name>A0A9N7W0G5_PLEPL</name>
<proteinExistence type="predicted"/>
<evidence type="ECO:0000313" key="2">
    <source>
        <dbReference type="EMBL" id="CAB1459264.1"/>
    </source>
</evidence>
<sequence length="131" mass="14369">MPHQSRSCGTPRQHPVPSWPIGGFIEPWVDQGGQRSGVRCCISERVLITTRRGGKKRTGKQEEKRNTPESGRRNCAPPLLPPTQLDQPSYNTPTPPCTPFHPPSHSPSEEIDGLLGSPQTLAPNTPILPPR</sequence>